<evidence type="ECO:0000313" key="2">
    <source>
        <dbReference type="EMBL" id="QTD43798.1"/>
    </source>
</evidence>
<evidence type="ECO:0000256" key="1">
    <source>
        <dbReference type="SAM" id="SignalP"/>
    </source>
</evidence>
<protein>
    <recommendedName>
        <fullName evidence="4">Lipoprotein</fullName>
    </recommendedName>
</protein>
<proteinExistence type="predicted"/>
<accession>A0A975CI34</accession>
<feature type="chain" id="PRO_5038076718" description="Lipoprotein" evidence="1">
    <location>
        <begin position="22"/>
        <end position="228"/>
    </location>
</feature>
<feature type="signal peptide" evidence="1">
    <location>
        <begin position="1"/>
        <end position="21"/>
    </location>
</feature>
<gene>
    <name evidence="2" type="ORF">J1M35_11605</name>
</gene>
<dbReference type="RefSeq" id="WP_208007207.1">
    <property type="nucleotide sequence ID" value="NZ_CP071796.1"/>
</dbReference>
<sequence>MRLKIISLYCALLFLSGCATTELSLTKDAQREIKSADSTLMVPQNNLLVRVNPVQLHGFGIIGAVVGAAIDSSRTAEAEKTAQPITEKLKDYNFRQILLTELDENFRRVIAFKITKTQVSEVNSESFRRIKYDKSVESAVLFINCDYSLGEGGLSVVALAELFPKTEGLKKFRKQPDDTNPLATGNAIYRKTFRVARQGVSELNIKTYLSESAASIAKQLADDLDHGL</sequence>
<evidence type="ECO:0008006" key="4">
    <source>
        <dbReference type="Google" id="ProtNLM"/>
    </source>
</evidence>
<dbReference type="PROSITE" id="PS51257">
    <property type="entry name" value="PROKAR_LIPOPROTEIN"/>
    <property type="match status" value="1"/>
</dbReference>
<dbReference type="AlphaFoldDB" id="A0A975CI34"/>
<keyword evidence="3" id="KW-1185">Reference proteome</keyword>
<dbReference type="Proteomes" id="UP000663903">
    <property type="component" value="Chromosome"/>
</dbReference>
<name>A0A975CI34_9BURK</name>
<evidence type="ECO:0000313" key="3">
    <source>
        <dbReference type="Proteomes" id="UP000663903"/>
    </source>
</evidence>
<dbReference type="EMBL" id="CP071796">
    <property type="protein sequence ID" value="QTD43798.1"/>
    <property type="molecule type" value="Genomic_DNA"/>
</dbReference>
<organism evidence="2 3">
    <name type="scientific">Ottowia testudinis</name>
    <dbReference type="NCBI Taxonomy" id="2816950"/>
    <lineage>
        <taxon>Bacteria</taxon>
        <taxon>Pseudomonadati</taxon>
        <taxon>Pseudomonadota</taxon>
        <taxon>Betaproteobacteria</taxon>
        <taxon>Burkholderiales</taxon>
        <taxon>Comamonadaceae</taxon>
        <taxon>Ottowia</taxon>
    </lineage>
</organism>
<dbReference type="KEGG" id="otd:J1M35_11605"/>
<reference evidence="2" key="1">
    <citation type="submission" date="2021-03" db="EMBL/GenBank/DDBJ databases">
        <title>Ottowia sp. 27C isolated from the cloaca of a Giant Asian pond turtle (Heosemys grandis).</title>
        <authorList>
            <person name="Spergser J."/>
            <person name="Busse H.-J."/>
        </authorList>
    </citation>
    <scope>NUCLEOTIDE SEQUENCE</scope>
    <source>
        <strain evidence="2">27C</strain>
    </source>
</reference>
<keyword evidence="1" id="KW-0732">Signal</keyword>